<sequence length="414" mass="47305">MKIFWVGNTHADALAKLFAEETSNDPKGLSYRELKARVDASYTNYFATGWCKALQEIGYETENVVVNADFLQKLWLAENSVHRNDLSLEEILLLQIKAYCPDILFADDCCSASFVQQVKKEVASVRLIIGWAGSAVAKERARQDLWGLVDIILCCAPESVSYLRQKGANAVHMNHAFPPDILSVLHKDDRTCSEISFVGNIVRGKEYHLFREKLLLGLLDVLPLDIYSPSATYKKKDFLRGVLAGELYDAIHFFSQWSRDTIFSRIPVLNKACAWEERPRLPVNYKLYKQMRSPVYGIEMFNALLCSNVVLNIHADSSPEFASNMRLYEATGVGACLLTDNKKNMKELFMPDKEVVVYDSLEDCVEKATWLNEHPKERQRIAEAGTRRCLREHTYKNRAIEFDRIVKKSLKDRA</sequence>
<keyword evidence="3" id="KW-1185">Reference proteome</keyword>
<evidence type="ECO:0000313" key="2">
    <source>
        <dbReference type="EMBL" id="MEX5285205.1"/>
    </source>
</evidence>
<proteinExistence type="predicted"/>
<organism evidence="2 3">
    <name type="scientific">Selenomonas sputigena</name>
    <dbReference type="NCBI Taxonomy" id="69823"/>
    <lineage>
        <taxon>Bacteria</taxon>
        <taxon>Bacillati</taxon>
        <taxon>Bacillota</taxon>
        <taxon>Negativicutes</taxon>
        <taxon>Selenomonadales</taxon>
        <taxon>Selenomonadaceae</taxon>
        <taxon>Selenomonas</taxon>
    </lineage>
</organism>
<name>A0ABV3X5Z6_9FIRM</name>
<reference evidence="2 3" key="1">
    <citation type="submission" date="2023-04" db="EMBL/GenBank/DDBJ databases">
        <title>Genome Sequence of Selenomonas sputigena ATCC 33150.</title>
        <authorList>
            <person name="Miller D.P."/>
            <person name="Anvari S."/>
            <person name="Polson S.W."/>
            <person name="Macdonald M."/>
            <person name="Mcdowell J.V."/>
        </authorList>
    </citation>
    <scope>NUCLEOTIDE SEQUENCE [LARGE SCALE GENOMIC DNA]</scope>
    <source>
        <strain evidence="2 3">ATCC 33150</strain>
    </source>
</reference>
<dbReference type="Pfam" id="PF13524">
    <property type="entry name" value="Glyco_trans_1_2"/>
    <property type="match status" value="1"/>
</dbReference>
<dbReference type="RefSeq" id="WP_368846932.1">
    <property type="nucleotide sequence ID" value="NZ_CP194411.1"/>
</dbReference>
<comment type="caution">
    <text evidence="2">The sequence shown here is derived from an EMBL/GenBank/DDBJ whole genome shotgun (WGS) entry which is preliminary data.</text>
</comment>
<dbReference type="EMBL" id="JARVLH010000003">
    <property type="protein sequence ID" value="MEX5285205.1"/>
    <property type="molecule type" value="Genomic_DNA"/>
</dbReference>
<dbReference type="Proteomes" id="UP001559623">
    <property type="component" value="Unassembled WGS sequence"/>
</dbReference>
<dbReference type="InterPro" id="IPR055259">
    <property type="entry name" value="YkvP/CgeB_Glyco_trans-like"/>
</dbReference>
<evidence type="ECO:0000313" key="3">
    <source>
        <dbReference type="Proteomes" id="UP001559623"/>
    </source>
</evidence>
<feature type="domain" description="Spore protein YkvP/CgeB glycosyl transferase-like" evidence="1">
    <location>
        <begin position="274"/>
        <end position="401"/>
    </location>
</feature>
<evidence type="ECO:0000259" key="1">
    <source>
        <dbReference type="Pfam" id="PF13524"/>
    </source>
</evidence>
<protein>
    <submittedName>
        <fullName evidence="2">Glycosyltransferase</fullName>
    </submittedName>
</protein>
<accession>A0ABV3X5Z6</accession>
<gene>
    <name evidence="2" type="ORF">QCO44_06070</name>
</gene>